<accession>E1JYI7</accession>
<organism evidence="5 6">
    <name type="scientific">Solidesulfovibrio fructosivorans JJ]</name>
    <dbReference type="NCBI Taxonomy" id="596151"/>
    <lineage>
        <taxon>Bacteria</taxon>
        <taxon>Pseudomonadati</taxon>
        <taxon>Thermodesulfobacteriota</taxon>
        <taxon>Desulfovibrionia</taxon>
        <taxon>Desulfovibrionales</taxon>
        <taxon>Desulfovibrionaceae</taxon>
        <taxon>Solidesulfovibrio</taxon>
    </lineage>
</organism>
<dbReference type="InterPro" id="IPR001789">
    <property type="entry name" value="Sig_transdc_resp-reg_receiver"/>
</dbReference>
<evidence type="ECO:0000313" key="6">
    <source>
        <dbReference type="Proteomes" id="UP000006250"/>
    </source>
</evidence>
<protein>
    <submittedName>
        <fullName evidence="5">Response regulator receiver protein</fullName>
    </submittedName>
</protein>
<dbReference type="SMART" id="SM00448">
    <property type="entry name" value="REC"/>
    <property type="match status" value="1"/>
</dbReference>
<keyword evidence="6" id="KW-1185">Reference proteome</keyword>
<reference evidence="5 6" key="1">
    <citation type="submission" date="2010-08" db="EMBL/GenBank/DDBJ databases">
        <title>The draft genome of Desulfovibrio fructosovorans JJ.</title>
        <authorList>
            <consortium name="US DOE Joint Genome Institute (JGI-PGF)"/>
            <person name="Lucas S."/>
            <person name="Copeland A."/>
            <person name="Lapidus A."/>
            <person name="Cheng J.-F."/>
            <person name="Bruce D."/>
            <person name="Goodwin L."/>
            <person name="Pitluck S."/>
            <person name="Land M.L."/>
            <person name="Hauser L."/>
            <person name="Chang Y.-J."/>
            <person name="Jeffries C."/>
            <person name="Wall J.D."/>
            <person name="Stahl D.A."/>
            <person name="Arkin A.P."/>
            <person name="Dehal P."/>
            <person name="Stolyar S.M."/>
            <person name="Hazen T.C."/>
            <person name="Woyke T.J."/>
        </authorList>
    </citation>
    <scope>NUCLEOTIDE SEQUENCE [LARGE SCALE GENOMIC DNA]</scope>
    <source>
        <strain evidence="5 6">JJ</strain>
    </source>
</reference>
<dbReference type="PANTHER" id="PTHR44591">
    <property type="entry name" value="STRESS RESPONSE REGULATOR PROTEIN 1"/>
    <property type="match status" value="1"/>
</dbReference>
<keyword evidence="2" id="KW-0902">Two-component regulatory system</keyword>
<dbReference type="eggNOG" id="COG0745">
    <property type="taxonomic scope" value="Bacteria"/>
</dbReference>
<dbReference type="RefSeq" id="WP_005994654.1">
    <property type="nucleotide sequence ID" value="NZ_AECZ01000018.1"/>
</dbReference>
<dbReference type="PROSITE" id="PS50110">
    <property type="entry name" value="RESPONSE_REGULATORY"/>
    <property type="match status" value="1"/>
</dbReference>
<dbReference type="GO" id="GO:0000160">
    <property type="term" value="P:phosphorelay signal transduction system"/>
    <property type="evidence" value="ECO:0007669"/>
    <property type="project" value="UniProtKB-KW"/>
</dbReference>
<feature type="modified residue" description="4-aspartylphosphate" evidence="3">
    <location>
        <position position="58"/>
    </location>
</feature>
<dbReference type="EMBL" id="AECZ01000018">
    <property type="protein sequence ID" value="EFL50571.1"/>
    <property type="molecule type" value="Genomic_DNA"/>
</dbReference>
<dbReference type="InterPro" id="IPR011006">
    <property type="entry name" value="CheY-like_superfamily"/>
</dbReference>
<evidence type="ECO:0000256" key="3">
    <source>
        <dbReference type="PROSITE-ProRule" id="PRU00169"/>
    </source>
</evidence>
<dbReference type="SUPFAM" id="SSF52172">
    <property type="entry name" value="CheY-like"/>
    <property type="match status" value="1"/>
</dbReference>
<evidence type="ECO:0000256" key="2">
    <source>
        <dbReference type="ARBA" id="ARBA00023012"/>
    </source>
</evidence>
<evidence type="ECO:0000256" key="1">
    <source>
        <dbReference type="ARBA" id="ARBA00022553"/>
    </source>
</evidence>
<dbReference type="PANTHER" id="PTHR44591:SF14">
    <property type="entry name" value="PROTEIN PILG"/>
    <property type="match status" value="1"/>
</dbReference>
<dbReference type="Proteomes" id="UP000006250">
    <property type="component" value="Unassembled WGS sequence"/>
</dbReference>
<evidence type="ECO:0000313" key="5">
    <source>
        <dbReference type="EMBL" id="EFL50571.1"/>
    </source>
</evidence>
<name>E1JYI7_SOLFR</name>
<dbReference type="Gene3D" id="3.40.50.2300">
    <property type="match status" value="1"/>
</dbReference>
<keyword evidence="1 3" id="KW-0597">Phosphoprotein</keyword>
<dbReference type="InterPro" id="IPR050595">
    <property type="entry name" value="Bact_response_regulator"/>
</dbReference>
<dbReference type="Pfam" id="PF00072">
    <property type="entry name" value="Response_reg"/>
    <property type="match status" value="1"/>
</dbReference>
<sequence>MDIPSAIAILIVDDQQPMRKTIAYILRQLGFKNLNYAEDGEMAWEIINRDPVDLVLLDWNMPRMSGLTLLERIRKSERFAKVPVVMITAEANEEHVMTAIGAGVTNYVVKPFSPDVLARKIREAWGSPNVRRPGGAP</sequence>
<gene>
    <name evidence="5" type="ORF">DesfrDRAFT_2686</name>
</gene>
<evidence type="ECO:0000259" key="4">
    <source>
        <dbReference type="PROSITE" id="PS50110"/>
    </source>
</evidence>
<dbReference type="AlphaFoldDB" id="E1JYI7"/>
<comment type="caution">
    <text evidence="5">The sequence shown here is derived from an EMBL/GenBank/DDBJ whole genome shotgun (WGS) entry which is preliminary data.</text>
</comment>
<dbReference type="STRING" id="596151.DesfrDRAFT_2686"/>
<feature type="domain" description="Response regulatory" evidence="4">
    <location>
        <begin position="8"/>
        <end position="125"/>
    </location>
</feature>
<proteinExistence type="predicted"/>